<dbReference type="InterPro" id="IPR036452">
    <property type="entry name" value="Ribo_hydro-like"/>
</dbReference>
<name>A0ABT1C1K5_9HYPH</name>
<sequence>MHKVIFDTDPGVDDAMALLFLHRHPEVELLGVTTVFGNASIENTTRNALFLREAFGIDAPVARGAGTPYDPARIPHAYPVMVHGENGLGDIPIPDTPPSRPLDHEDAAQFIIDTVHAHPGEVSVVAVGRMTNLANALRRDPAIAGLVKQVVIMGGSFHVPGNVSPAAEANIHGDPEAADAVTTAPWKLTVIGLDVTGQTVMTRAELAALSDAGGSDLALLDALSQDYIRFYGHLLEDGMLVHDTCACVALVRPDLFQTVQGAVRVVCGGIADGQTILKPAGRRFPPGEWDGLPEQTVAVGVAASAVMALITETLARAQ</sequence>
<evidence type="ECO:0000313" key="5">
    <source>
        <dbReference type="Proteomes" id="UP001205906"/>
    </source>
</evidence>
<gene>
    <name evidence="4" type="ORF">NGM99_02705</name>
</gene>
<keyword evidence="1 4" id="KW-0378">Hydrolase</keyword>
<dbReference type="RefSeq" id="WP_252815684.1">
    <property type="nucleotide sequence ID" value="NZ_JAMXQS010000001.1"/>
</dbReference>
<dbReference type="CDD" id="cd02650">
    <property type="entry name" value="nuc_hydro_CaPnhB"/>
    <property type="match status" value="1"/>
</dbReference>
<dbReference type="PANTHER" id="PTHR12304">
    <property type="entry name" value="INOSINE-URIDINE PREFERRING NUCLEOSIDE HYDROLASE"/>
    <property type="match status" value="1"/>
</dbReference>
<dbReference type="SUPFAM" id="SSF53590">
    <property type="entry name" value="Nucleoside hydrolase"/>
    <property type="match status" value="1"/>
</dbReference>
<feature type="domain" description="Inosine/uridine-preferring nucleoside hydrolase" evidence="3">
    <location>
        <begin position="4"/>
        <end position="306"/>
    </location>
</feature>
<proteinExistence type="predicted"/>
<keyword evidence="2" id="KW-0326">Glycosidase</keyword>
<keyword evidence="5" id="KW-1185">Reference proteome</keyword>
<accession>A0ABT1C1K5</accession>
<comment type="caution">
    <text evidence="4">The sequence shown here is derived from an EMBL/GenBank/DDBJ whole genome shotgun (WGS) entry which is preliminary data.</text>
</comment>
<protein>
    <submittedName>
        <fullName evidence="4">Nucleoside hydrolase</fullName>
    </submittedName>
</protein>
<evidence type="ECO:0000259" key="3">
    <source>
        <dbReference type="Pfam" id="PF01156"/>
    </source>
</evidence>
<reference evidence="4 5" key="1">
    <citation type="submission" date="2022-06" db="EMBL/GenBank/DDBJ databases">
        <title>Mesorhizobium sp. strain RP14 Genome sequencing and assembly.</title>
        <authorList>
            <person name="Kim I."/>
        </authorList>
    </citation>
    <scope>NUCLEOTIDE SEQUENCE [LARGE SCALE GENOMIC DNA]</scope>
    <source>
        <strain evidence="5">RP14(2022)</strain>
    </source>
</reference>
<evidence type="ECO:0000313" key="4">
    <source>
        <dbReference type="EMBL" id="MCO6048699.1"/>
    </source>
</evidence>
<dbReference type="Gene3D" id="3.90.245.10">
    <property type="entry name" value="Ribonucleoside hydrolase-like"/>
    <property type="match status" value="1"/>
</dbReference>
<dbReference type="InterPro" id="IPR001910">
    <property type="entry name" value="Inosine/uridine_hydrolase_dom"/>
</dbReference>
<evidence type="ECO:0000256" key="1">
    <source>
        <dbReference type="ARBA" id="ARBA00022801"/>
    </source>
</evidence>
<dbReference type="Proteomes" id="UP001205906">
    <property type="component" value="Unassembled WGS sequence"/>
</dbReference>
<dbReference type="EMBL" id="JAMXQS010000001">
    <property type="protein sequence ID" value="MCO6048699.1"/>
    <property type="molecule type" value="Genomic_DNA"/>
</dbReference>
<organism evidence="4 5">
    <name type="scientific">Mesorhizobium liriopis</name>
    <dbReference type="NCBI Taxonomy" id="2953882"/>
    <lineage>
        <taxon>Bacteria</taxon>
        <taxon>Pseudomonadati</taxon>
        <taxon>Pseudomonadota</taxon>
        <taxon>Alphaproteobacteria</taxon>
        <taxon>Hyphomicrobiales</taxon>
        <taxon>Phyllobacteriaceae</taxon>
        <taxon>Mesorhizobium</taxon>
    </lineage>
</organism>
<dbReference type="Pfam" id="PF01156">
    <property type="entry name" value="IU_nuc_hydro"/>
    <property type="match status" value="1"/>
</dbReference>
<dbReference type="InterPro" id="IPR023186">
    <property type="entry name" value="IUNH"/>
</dbReference>
<dbReference type="PANTHER" id="PTHR12304:SF4">
    <property type="entry name" value="URIDINE NUCLEOSIDASE"/>
    <property type="match status" value="1"/>
</dbReference>
<evidence type="ECO:0000256" key="2">
    <source>
        <dbReference type="ARBA" id="ARBA00023295"/>
    </source>
</evidence>
<dbReference type="GO" id="GO:0016787">
    <property type="term" value="F:hydrolase activity"/>
    <property type="evidence" value="ECO:0007669"/>
    <property type="project" value="UniProtKB-KW"/>
</dbReference>